<feature type="region of interest" description="Disordered" evidence="1">
    <location>
        <begin position="131"/>
        <end position="154"/>
    </location>
</feature>
<protein>
    <submittedName>
        <fullName evidence="2">DUF1501 domain-containing protein</fullName>
    </submittedName>
</protein>
<accession>A0A7T0BZA4</accession>
<dbReference type="Pfam" id="PF07394">
    <property type="entry name" value="DUF1501"/>
    <property type="match status" value="1"/>
</dbReference>
<evidence type="ECO:0000256" key="1">
    <source>
        <dbReference type="SAM" id="MobiDB-lite"/>
    </source>
</evidence>
<dbReference type="KEGG" id="nli:G3M70_17590"/>
<dbReference type="PANTHER" id="PTHR43737:SF1">
    <property type="entry name" value="DUF1501 DOMAIN-CONTAINING PROTEIN"/>
    <property type="match status" value="1"/>
</dbReference>
<dbReference type="Proteomes" id="UP000594688">
    <property type="component" value="Chromosome"/>
</dbReference>
<dbReference type="AlphaFoldDB" id="A0A7T0BZA4"/>
<feature type="compositionally biased region" description="Polar residues" evidence="1">
    <location>
        <begin position="131"/>
        <end position="151"/>
    </location>
</feature>
<sequence length="434" mass="45950">MTAFAVASKMFPFQSLNALAQTSEDYKALVCVFLLGGNDADNTVLPISGQARSDYDSVRSSLSISASSLLPIGTVNHSTYGSTDYGLHPSMSGIQGLSDNLAIVANMGNLVEPMTKEEYRNRTKERPLSLFSHSNQQDQMQTASPGESSSTGWGGRIIDNMPGVNNPSTFPTGVSLSGSNKFLAGSPSQAATISGSGGFQLSGLGGSFGEARTTAVQEMLDFDTGFSLVQHASSIFSDGLAIGEVINDALRNTTINTPFPSGSLGTRLRQVAQLIKSRSALGMKRQIFFVSTGGYDTHSNQPGRHSSLLTGLSEAMTAFYTATEELGIPQKVTSFTLTDFGRTFQPNQRGGSDHAWGGTQFILGGAVNSGIYGNFPTLQLDGPDTTDSRGRWIPTTSLDQCGATLATWYGLDPAELDTVFPNLSNFSSNNLGFV</sequence>
<name>A0A7T0BZA4_9BACT</name>
<evidence type="ECO:0000313" key="2">
    <source>
        <dbReference type="EMBL" id="QPJ63591.1"/>
    </source>
</evidence>
<gene>
    <name evidence="2" type="ORF">G3M70_17590</name>
</gene>
<proteinExistence type="predicted"/>
<dbReference type="PANTHER" id="PTHR43737">
    <property type="entry name" value="BLL7424 PROTEIN"/>
    <property type="match status" value="1"/>
</dbReference>
<evidence type="ECO:0000313" key="3">
    <source>
        <dbReference type="Proteomes" id="UP000594688"/>
    </source>
</evidence>
<dbReference type="EMBL" id="CP048685">
    <property type="protein sequence ID" value="QPJ63591.1"/>
    <property type="molecule type" value="Genomic_DNA"/>
</dbReference>
<dbReference type="InterPro" id="IPR010869">
    <property type="entry name" value="DUF1501"/>
</dbReference>
<reference evidence="2 3" key="1">
    <citation type="submission" date="2020-02" db="EMBL/GenBank/DDBJ databases">
        <title>Genomic and physiological characterization of two novel Nitrospinaceae genera.</title>
        <authorList>
            <person name="Mueller A.J."/>
            <person name="Jung M.-Y."/>
            <person name="Strachan C.R."/>
            <person name="Herbold C.W."/>
            <person name="Kirkegaard R.H."/>
            <person name="Daims H."/>
        </authorList>
    </citation>
    <scope>NUCLEOTIDE SEQUENCE [LARGE SCALE GENOMIC DNA]</scope>
    <source>
        <strain evidence="2">EB</strain>
    </source>
</reference>
<organism evidence="2 3">
    <name type="scientific">Candidatus Nitronauta litoralis</name>
    <dbReference type="NCBI Taxonomy" id="2705533"/>
    <lineage>
        <taxon>Bacteria</taxon>
        <taxon>Pseudomonadati</taxon>
        <taxon>Nitrospinota/Tectimicrobiota group</taxon>
        <taxon>Nitrospinota</taxon>
        <taxon>Nitrospinia</taxon>
        <taxon>Nitrospinales</taxon>
        <taxon>Nitrospinaceae</taxon>
        <taxon>Candidatus Nitronauta</taxon>
    </lineage>
</organism>